<dbReference type="SUPFAM" id="SSF53098">
    <property type="entry name" value="Ribonuclease H-like"/>
    <property type="match status" value="1"/>
</dbReference>
<dbReference type="InterPro" id="IPR001584">
    <property type="entry name" value="Integrase_cat-core"/>
</dbReference>
<dbReference type="PANTHER" id="PTHR46889">
    <property type="entry name" value="TRANSPOSASE INSF FOR INSERTION SEQUENCE IS3B-RELATED"/>
    <property type="match status" value="1"/>
</dbReference>
<feature type="domain" description="Integrase catalytic" evidence="1">
    <location>
        <begin position="19"/>
        <end position="131"/>
    </location>
</feature>
<dbReference type="Proteomes" id="UP000708298">
    <property type="component" value="Unassembled WGS sequence"/>
</dbReference>
<organism evidence="2 3">
    <name type="scientific">Acidisoma silvae</name>
    <dbReference type="NCBI Taxonomy" id="2802396"/>
    <lineage>
        <taxon>Bacteria</taxon>
        <taxon>Pseudomonadati</taxon>
        <taxon>Pseudomonadota</taxon>
        <taxon>Alphaproteobacteria</taxon>
        <taxon>Acetobacterales</taxon>
        <taxon>Acidocellaceae</taxon>
        <taxon>Acidisoma</taxon>
    </lineage>
</organism>
<dbReference type="GO" id="GO:0003676">
    <property type="term" value="F:nucleic acid binding"/>
    <property type="evidence" value="ECO:0007669"/>
    <property type="project" value="InterPro"/>
</dbReference>
<dbReference type="PROSITE" id="PS50994">
    <property type="entry name" value="INTEGRASE"/>
    <property type="match status" value="1"/>
</dbReference>
<dbReference type="Pfam" id="PF00665">
    <property type="entry name" value="rve"/>
    <property type="match status" value="1"/>
</dbReference>
<gene>
    <name evidence="2" type="ORF">ASILVAE211_24265</name>
</gene>
<dbReference type="InterPro" id="IPR012337">
    <property type="entry name" value="RNaseH-like_sf"/>
</dbReference>
<protein>
    <submittedName>
        <fullName evidence="2">Transposase family protein</fullName>
    </submittedName>
</protein>
<dbReference type="GO" id="GO:0015074">
    <property type="term" value="P:DNA integration"/>
    <property type="evidence" value="ECO:0007669"/>
    <property type="project" value="InterPro"/>
</dbReference>
<dbReference type="InterPro" id="IPR050900">
    <property type="entry name" value="Transposase_IS3/IS150/IS904"/>
</dbReference>
<dbReference type="EMBL" id="JAESVB010000029">
    <property type="protein sequence ID" value="MCB8878314.1"/>
    <property type="molecule type" value="Genomic_DNA"/>
</dbReference>
<reference evidence="2" key="1">
    <citation type="journal article" date="2021" name="Microorganisms">
        <title>Acidisoma silvae sp. nov. and Acidisomacellulosilytica sp. nov., Two Acidophilic Bacteria Isolated from Decaying Wood, Hydrolyzing Cellulose and Producing Poly-3-hydroxybutyrate.</title>
        <authorList>
            <person name="Mieszkin S."/>
            <person name="Pouder E."/>
            <person name="Uroz S."/>
            <person name="Simon-Colin C."/>
            <person name="Alain K."/>
        </authorList>
    </citation>
    <scope>NUCLEOTIDE SEQUENCE</scope>
    <source>
        <strain evidence="2">HW T2.11</strain>
    </source>
</reference>
<keyword evidence="3" id="KW-1185">Reference proteome</keyword>
<dbReference type="Gene3D" id="3.30.420.10">
    <property type="entry name" value="Ribonuclease H-like superfamily/Ribonuclease H"/>
    <property type="match status" value="1"/>
</dbReference>
<proteinExistence type="predicted"/>
<accession>A0A963YWA4</accession>
<comment type="caution">
    <text evidence="2">The sequence shown here is derived from an EMBL/GenBank/DDBJ whole genome shotgun (WGS) entry which is preliminary data.</text>
</comment>
<evidence type="ECO:0000259" key="1">
    <source>
        <dbReference type="PROSITE" id="PS50994"/>
    </source>
</evidence>
<name>A0A963YWA4_9PROT</name>
<dbReference type="PANTHER" id="PTHR46889:SF4">
    <property type="entry name" value="TRANSPOSASE INSO FOR INSERTION SEQUENCE ELEMENT IS911B-RELATED"/>
    <property type="match status" value="1"/>
</dbReference>
<reference evidence="2" key="2">
    <citation type="submission" date="2021-01" db="EMBL/GenBank/DDBJ databases">
        <authorList>
            <person name="Mieszkin S."/>
            <person name="Pouder E."/>
            <person name="Alain K."/>
        </authorList>
    </citation>
    <scope>NUCLEOTIDE SEQUENCE</scope>
    <source>
        <strain evidence="2">HW T2.11</strain>
    </source>
</reference>
<evidence type="ECO:0000313" key="3">
    <source>
        <dbReference type="Proteomes" id="UP000708298"/>
    </source>
</evidence>
<sequence length="161" mass="17619">MSTRPKFIVIKAADSFHTKTTAPNQLWQTDFTYLKVIGWGWAYLSTVLNDYSCYIVAWKLCITMAVRDVTETLNMARQASGLHNAAIHHRPRLLSDNGPSYVAEDLAKWLGSHGMDHISGPPSPHCRSTGREMGLSDSGPLSNLCCPASLASVSISWPVSG</sequence>
<evidence type="ECO:0000313" key="2">
    <source>
        <dbReference type="EMBL" id="MCB8878314.1"/>
    </source>
</evidence>
<dbReference type="InterPro" id="IPR036397">
    <property type="entry name" value="RNaseH_sf"/>
</dbReference>
<dbReference type="AlphaFoldDB" id="A0A963YWA4"/>